<evidence type="ECO:0000313" key="2">
    <source>
        <dbReference type="Proteomes" id="UP000318053"/>
    </source>
</evidence>
<proteinExistence type="predicted"/>
<dbReference type="AlphaFoldDB" id="A0A5C5YJM5"/>
<sequence length="80" mass="8904">MVDSRLSLIAIVSTHPSSPNGRPRWADNWTKPNGSGLFDLIWLVDSSFLSSSRSHGGFQIEPYCDRLHPPFFSERTSALG</sequence>
<protein>
    <submittedName>
        <fullName evidence="1">Uncharacterized protein</fullName>
    </submittedName>
</protein>
<reference evidence="1 2" key="1">
    <citation type="submission" date="2019-02" db="EMBL/GenBank/DDBJ databases">
        <title>Deep-cultivation of Planctomycetes and their phenomic and genomic characterization uncovers novel biology.</title>
        <authorList>
            <person name="Wiegand S."/>
            <person name="Jogler M."/>
            <person name="Boedeker C."/>
            <person name="Pinto D."/>
            <person name="Vollmers J."/>
            <person name="Rivas-Marin E."/>
            <person name="Kohn T."/>
            <person name="Peeters S.H."/>
            <person name="Heuer A."/>
            <person name="Rast P."/>
            <person name="Oberbeckmann S."/>
            <person name="Bunk B."/>
            <person name="Jeske O."/>
            <person name="Meyerdierks A."/>
            <person name="Storesund J.E."/>
            <person name="Kallscheuer N."/>
            <person name="Luecker S."/>
            <person name="Lage O.M."/>
            <person name="Pohl T."/>
            <person name="Merkel B.J."/>
            <person name="Hornburger P."/>
            <person name="Mueller R.-W."/>
            <person name="Bruemmer F."/>
            <person name="Labrenz M."/>
            <person name="Spormann A.M."/>
            <person name="Op Den Camp H."/>
            <person name="Overmann J."/>
            <person name="Amann R."/>
            <person name="Jetten M.S.M."/>
            <person name="Mascher T."/>
            <person name="Medema M.H."/>
            <person name="Devos D.P."/>
            <person name="Kaster A.-K."/>
            <person name="Ovreas L."/>
            <person name="Rohde M."/>
            <person name="Galperin M.Y."/>
            <person name="Jogler C."/>
        </authorList>
    </citation>
    <scope>NUCLEOTIDE SEQUENCE [LARGE SCALE GENOMIC DNA]</scope>
    <source>
        <strain evidence="1 2">CA85</strain>
    </source>
</reference>
<gene>
    <name evidence="1" type="ORF">CA85_03840</name>
</gene>
<comment type="caution">
    <text evidence="1">The sequence shown here is derived from an EMBL/GenBank/DDBJ whole genome shotgun (WGS) entry which is preliminary data.</text>
</comment>
<organism evidence="1 2">
    <name type="scientific">Allorhodopirellula solitaria</name>
    <dbReference type="NCBI Taxonomy" id="2527987"/>
    <lineage>
        <taxon>Bacteria</taxon>
        <taxon>Pseudomonadati</taxon>
        <taxon>Planctomycetota</taxon>
        <taxon>Planctomycetia</taxon>
        <taxon>Pirellulales</taxon>
        <taxon>Pirellulaceae</taxon>
        <taxon>Allorhodopirellula</taxon>
    </lineage>
</organism>
<dbReference type="EMBL" id="SJPK01000001">
    <property type="protein sequence ID" value="TWT75096.1"/>
    <property type="molecule type" value="Genomic_DNA"/>
</dbReference>
<name>A0A5C5YJM5_9BACT</name>
<keyword evidence="2" id="KW-1185">Reference proteome</keyword>
<dbReference type="Proteomes" id="UP000318053">
    <property type="component" value="Unassembled WGS sequence"/>
</dbReference>
<evidence type="ECO:0000313" key="1">
    <source>
        <dbReference type="EMBL" id="TWT75096.1"/>
    </source>
</evidence>
<accession>A0A5C5YJM5</accession>